<dbReference type="InterPro" id="IPR004776">
    <property type="entry name" value="Mem_transp_PIN-like"/>
</dbReference>
<evidence type="ECO:0000313" key="10">
    <source>
        <dbReference type="Proteomes" id="UP001454036"/>
    </source>
</evidence>
<evidence type="ECO:0000313" key="9">
    <source>
        <dbReference type="EMBL" id="GAA0167229.1"/>
    </source>
</evidence>
<evidence type="ECO:0000256" key="3">
    <source>
        <dbReference type="ARBA" id="ARBA00022448"/>
    </source>
</evidence>
<comment type="caution">
    <text evidence="9">The sequence shown here is derived from an EMBL/GenBank/DDBJ whole genome shotgun (WGS) entry which is preliminary data.</text>
</comment>
<comment type="similarity">
    <text evidence="2">Belongs to the auxin efflux carrier (TC 2.A.69.1) family.</text>
</comment>
<reference evidence="9 10" key="1">
    <citation type="submission" date="2024-01" db="EMBL/GenBank/DDBJ databases">
        <title>The complete chloroplast genome sequence of Lithospermum erythrorhizon: insights into the phylogenetic relationship among Boraginaceae species and the maternal lineages of purple gromwells.</title>
        <authorList>
            <person name="Okada T."/>
            <person name="Watanabe K."/>
        </authorList>
    </citation>
    <scope>NUCLEOTIDE SEQUENCE [LARGE SCALE GENOMIC DNA]</scope>
</reference>
<evidence type="ECO:0000256" key="6">
    <source>
        <dbReference type="ARBA" id="ARBA00023136"/>
    </source>
</evidence>
<sequence length="74" mass="8208">MTIGSIALGLRGTVLRVAILQHYRNQLPITAFVFAKEYGLHASVLSTAVSFGTILFLPILIGYYSILETLRIRK</sequence>
<dbReference type="GO" id="GO:0009926">
    <property type="term" value="P:auxin polar transport"/>
    <property type="evidence" value="ECO:0007669"/>
    <property type="project" value="TreeGrafter"/>
</dbReference>
<keyword evidence="10" id="KW-1185">Reference proteome</keyword>
<keyword evidence="3" id="KW-0813">Transport</keyword>
<dbReference type="InterPro" id="IPR051107">
    <property type="entry name" value="Auxin_Efflux_Carrier"/>
</dbReference>
<gene>
    <name evidence="9" type="ORF">LIER_40338</name>
</gene>
<evidence type="ECO:0000256" key="2">
    <source>
        <dbReference type="ARBA" id="ARBA00009177"/>
    </source>
</evidence>
<evidence type="ECO:0000256" key="4">
    <source>
        <dbReference type="ARBA" id="ARBA00022692"/>
    </source>
</evidence>
<keyword evidence="4 8" id="KW-0812">Transmembrane</keyword>
<dbReference type="GO" id="GO:0009734">
    <property type="term" value="P:auxin-activated signaling pathway"/>
    <property type="evidence" value="ECO:0007669"/>
    <property type="project" value="UniProtKB-KW"/>
</dbReference>
<organism evidence="9 10">
    <name type="scientific">Lithospermum erythrorhizon</name>
    <name type="common">Purple gromwell</name>
    <name type="synonym">Lithospermum officinale var. erythrorhizon</name>
    <dbReference type="NCBI Taxonomy" id="34254"/>
    <lineage>
        <taxon>Eukaryota</taxon>
        <taxon>Viridiplantae</taxon>
        <taxon>Streptophyta</taxon>
        <taxon>Embryophyta</taxon>
        <taxon>Tracheophyta</taxon>
        <taxon>Spermatophyta</taxon>
        <taxon>Magnoliopsida</taxon>
        <taxon>eudicotyledons</taxon>
        <taxon>Gunneridae</taxon>
        <taxon>Pentapetalae</taxon>
        <taxon>asterids</taxon>
        <taxon>lamiids</taxon>
        <taxon>Boraginales</taxon>
        <taxon>Boraginaceae</taxon>
        <taxon>Boraginoideae</taxon>
        <taxon>Lithospermeae</taxon>
        <taxon>Lithospermum</taxon>
    </lineage>
</organism>
<keyword evidence="5 8" id="KW-1133">Transmembrane helix</keyword>
<protein>
    <submittedName>
        <fullName evidence="9">Uncharacterized protein</fullName>
    </submittedName>
</protein>
<comment type="subcellular location">
    <subcellularLocation>
        <location evidence="1">Membrane</location>
        <topology evidence="1">Multi-pass membrane protein</topology>
    </subcellularLocation>
</comment>
<dbReference type="Proteomes" id="UP001454036">
    <property type="component" value="Unassembled WGS sequence"/>
</dbReference>
<dbReference type="PANTHER" id="PTHR31752">
    <property type="entry name" value="AUXIN EFFLUX CARRIER COMPONENT 1B-RELATED"/>
    <property type="match status" value="1"/>
</dbReference>
<keyword evidence="7" id="KW-0927">Auxin signaling pathway</keyword>
<evidence type="ECO:0000256" key="8">
    <source>
        <dbReference type="SAM" id="Phobius"/>
    </source>
</evidence>
<dbReference type="GO" id="GO:0010329">
    <property type="term" value="F:auxin efflux transmembrane transporter activity"/>
    <property type="evidence" value="ECO:0007669"/>
    <property type="project" value="TreeGrafter"/>
</dbReference>
<feature type="transmembrane region" description="Helical" evidence="8">
    <location>
        <begin position="44"/>
        <end position="66"/>
    </location>
</feature>
<dbReference type="PANTHER" id="PTHR31752:SF2">
    <property type="entry name" value="AUXIN EFFLUX CARRIER COMPONENT 5"/>
    <property type="match status" value="1"/>
</dbReference>
<dbReference type="EMBL" id="BAABME010023063">
    <property type="protein sequence ID" value="GAA0167229.1"/>
    <property type="molecule type" value="Genomic_DNA"/>
</dbReference>
<evidence type="ECO:0000256" key="7">
    <source>
        <dbReference type="ARBA" id="ARBA00023294"/>
    </source>
</evidence>
<accession>A0AAV3QU66</accession>
<dbReference type="Pfam" id="PF03547">
    <property type="entry name" value="Mem_trans"/>
    <property type="match status" value="1"/>
</dbReference>
<dbReference type="GO" id="GO:0005783">
    <property type="term" value="C:endoplasmic reticulum"/>
    <property type="evidence" value="ECO:0007669"/>
    <property type="project" value="TreeGrafter"/>
</dbReference>
<dbReference type="GO" id="GO:0005886">
    <property type="term" value="C:plasma membrane"/>
    <property type="evidence" value="ECO:0007669"/>
    <property type="project" value="TreeGrafter"/>
</dbReference>
<evidence type="ECO:0000256" key="5">
    <source>
        <dbReference type="ARBA" id="ARBA00022989"/>
    </source>
</evidence>
<proteinExistence type="inferred from homology"/>
<name>A0AAV3QU66_LITER</name>
<keyword evidence="6 8" id="KW-0472">Membrane</keyword>
<dbReference type="AlphaFoldDB" id="A0AAV3QU66"/>
<evidence type="ECO:0000256" key="1">
    <source>
        <dbReference type="ARBA" id="ARBA00004141"/>
    </source>
</evidence>